<dbReference type="Pfam" id="PF13376">
    <property type="entry name" value="OmdA"/>
    <property type="match status" value="1"/>
</dbReference>
<organism evidence="1 2">
    <name type="scientific">Actinomadura monticuli</name>
    <dbReference type="NCBI Taxonomy" id="3097367"/>
    <lineage>
        <taxon>Bacteria</taxon>
        <taxon>Bacillati</taxon>
        <taxon>Actinomycetota</taxon>
        <taxon>Actinomycetes</taxon>
        <taxon>Streptosporangiales</taxon>
        <taxon>Thermomonosporaceae</taxon>
        <taxon>Actinomadura</taxon>
    </lineage>
</organism>
<accession>A0ABV4QEF5</accession>
<evidence type="ECO:0000313" key="1">
    <source>
        <dbReference type="EMBL" id="MFA1541541.1"/>
    </source>
</evidence>
<dbReference type="EMBL" id="JAXCEI010000009">
    <property type="protein sequence ID" value="MFA1541541.1"/>
    <property type="molecule type" value="Genomic_DNA"/>
</dbReference>
<dbReference type="RefSeq" id="WP_371951698.1">
    <property type="nucleotide sequence ID" value="NZ_JAXCEI010000009.1"/>
</dbReference>
<protein>
    <submittedName>
        <fullName evidence="1">YdeI/OmpD-associated family protein</fullName>
    </submittedName>
</protein>
<proteinExistence type="predicted"/>
<sequence>MMHFEDAAAWDAWLAEHHDTDDGAWLKIAKKDAPVASLTIGEAGEVALCHGWIDSQRKALDEHFYLQRYSRRRKGSPWSRVNVERAEALIAAGRMRPAGMAEIEAARADGRWEAAYERQRDAAVPPDLAAALAADPQAAARFEELGKTDRYLLILPLLKARTPATRASRLEKAIATLLTL</sequence>
<reference evidence="1 2" key="1">
    <citation type="submission" date="2023-11" db="EMBL/GenBank/DDBJ databases">
        <title>Actinomadura monticuli sp. nov., isolated from volcanic ash.</title>
        <authorList>
            <person name="Lee S.D."/>
            <person name="Yang H."/>
            <person name="Kim I.S."/>
        </authorList>
    </citation>
    <scope>NUCLEOTIDE SEQUENCE [LARGE SCALE GENOMIC DNA]</scope>
    <source>
        <strain evidence="1 2">DLS-62</strain>
    </source>
</reference>
<name>A0ABV4QEF5_9ACTN</name>
<dbReference type="Proteomes" id="UP001569963">
    <property type="component" value="Unassembled WGS sequence"/>
</dbReference>
<comment type="caution">
    <text evidence="1">The sequence shown here is derived from an EMBL/GenBank/DDBJ whole genome shotgun (WGS) entry which is preliminary data.</text>
</comment>
<keyword evidence="2" id="KW-1185">Reference proteome</keyword>
<evidence type="ECO:0000313" key="2">
    <source>
        <dbReference type="Proteomes" id="UP001569963"/>
    </source>
</evidence>
<gene>
    <name evidence="1" type="ORF">SM611_21650</name>
</gene>